<reference evidence="3" key="2">
    <citation type="journal article" date="2021" name="PeerJ">
        <title>Extensive microbial diversity within the chicken gut microbiome revealed by metagenomics and culture.</title>
        <authorList>
            <person name="Gilroy R."/>
            <person name="Ravi A."/>
            <person name="Getino M."/>
            <person name="Pursley I."/>
            <person name="Horton D.L."/>
            <person name="Alikhan N.F."/>
            <person name="Baker D."/>
            <person name="Gharbi K."/>
            <person name="Hall N."/>
            <person name="Watson M."/>
            <person name="Adriaenssens E.M."/>
            <person name="Foster-Nyarko E."/>
            <person name="Jarju S."/>
            <person name="Secka A."/>
            <person name="Antonio M."/>
            <person name="Oren A."/>
            <person name="Chaudhuri R.R."/>
            <person name="La Ragione R."/>
            <person name="Hildebrand F."/>
            <person name="Pallen M.J."/>
        </authorList>
    </citation>
    <scope>NUCLEOTIDE SEQUENCE</scope>
    <source>
        <strain evidence="3">CHK190-19873</strain>
    </source>
</reference>
<dbReference type="PANTHER" id="PTHR46797:SF1">
    <property type="entry name" value="METHYLPHOSPHONATE SYNTHASE"/>
    <property type="match status" value="1"/>
</dbReference>
<feature type="domain" description="HTH cro/C1-type" evidence="2">
    <location>
        <begin position="127"/>
        <end position="181"/>
    </location>
</feature>
<dbReference type="AlphaFoldDB" id="A0A9D1EUR7"/>
<dbReference type="GO" id="GO:0005829">
    <property type="term" value="C:cytosol"/>
    <property type="evidence" value="ECO:0007669"/>
    <property type="project" value="TreeGrafter"/>
</dbReference>
<evidence type="ECO:0000256" key="1">
    <source>
        <dbReference type="ARBA" id="ARBA00023125"/>
    </source>
</evidence>
<reference evidence="3" key="1">
    <citation type="submission" date="2020-10" db="EMBL/GenBank/DDBJ databases">
        <authorList>
            <person name="Gilroy R."/>
        </authorList>
    </citation>
    <scope>NUCLEOTIDE SEQUENCE</scope>
    <source>
        <strain evidence="3">CHK190-19873</strain>
    </source>
</reference>
<name>A0A9D1EUR7_9FIRM</name>
<dbReference type="PROSITE" id="PS50943">
    <property type="entry name" value="HTH_CROC1"/>
    <property type="match status" value="2"/>
</dbReference>
<gene>
    <name evidence="3" type="ORF">IAB44_12980</name>
</gene>
<dbReference type="PANTHER" id="PTHR46797">
    <property type="entry name" value="HTH-TYPE TRANSCRIPTIONAL REGULATOR"/>
    <property type="match status" value="1"/>
</dbReference>
<dbReference type="SUPFAM" id="SSF47413">
    <property type="entry name" value="lambda repressor-like DNA-binding domains"/>
    <property type="match status" value="2"/>
</dbReference>
<sequence>MAEIEYRILFGQNLKSFRESLGESRTRFASDCGFSMYTIQNYEIGRKSPNLEWFLQICNAKKVLPSRLLCGVISTPTEEVILQELETCLESVKPSEKQRIMRLLDIWIDCMLDIEPKLCRAGLGERIRILRVNAGLKQDDLADACKISVSTLQGYESGQCDPSISALLHLCRVFQVSLDYLLYPRLQWEFLRDSRMFQLLPRQMQALLQSAQYLKSNFVIL</sequence>
<protein>
    <submittedName>
        <fullName evidence="3">Transcriptional regulator</fullName>
    </submittedName>
</protein>
<evidence type="ECO:0000313" key="3">
    <source>
        <dbReference type="EMBL" id="HIS32437.1"/>
    </source>
</evidence>
<dbReference type="InterPro" id="IPR001387">
    <property type="entry name" value="Cro/C1-type_HTH"/>
</dbReference>
<evidence type="ECO:0000313" key="4">
    <source>
        <dbReference type="Proteomes" id="UP000823935"/>
    </source>
</evidence>
<proteinExistence type="predicted"/>
<comment type="caution">
    <text evidence="3">The sequence shown here is derived from an EMBL/GenBank/DDBJ whole genome shotgun (WGS) entry which is preliminary data.</text>
</comment>
<dbReference type="Proteomes" id="UP000823935">
    <property type="component" value="Unassembled WGS sequence"/>
</dbReference>
<dbReference type="CDD" id="cd00093">
    <property type="entry name" value="HTH_XRE"/>
    <property type="match status" value="2"/>
</dbReference>
<organism evidence="3 4">
    <name type="scientific">Candidatus Limivivens intestinipullorum</name>
    <dbReference type="NCBI Taxonomy" id="2840858"/>
    <lineage>
        <taxon>Bacteria</taxon>
        <taxon>Bacillati</taxon>
        <taxon>Bacillota</taxon>
        <taxon>Clostridia</taxon>
        <taxon>Lachnospirales</taxon>
        <taxon>Lachnospiraceae</taxon>
        <taxon>Lachnospiraceae incertae sedis</taxon>
        <taxon>Candidatus Limivivens</taxon>
    </lineage>
</organism>
<dbReference type="InterPro" id="IPR050807">
    <property type="entry name" value="TransReg_Diox_bact_type"/>
</dbReference>
<feature type="domain" description="HTH cro/C1-type" evidence="2">
    <location>
        <begin position="14"/>
        <end position="68"/>
    </location>
</feature>
<keyword evidence="1" id="KW-0238">DNA-binding</keyword>
<accession>A0A9D1EUR7</accession>
<dbReference type="InterPro" id="IPR010982">
    <property type="entry name" value="Lambda_DNA-bd_dom_sf"/>
</dbReference>
<evidence type="ECO:0000259" key="2">
    <source>
        <dbReference type="PROSITE" id="PS50943"/>
    </source>
</evidence>
<dbReference type="GO" id="GO:0003677">
    <property type="term" value="F:DNA binding"/>
    <property type="evidence" value="ECO:0007669"/>
    <property type="project" value="UniProtKB-KW"/>
</dbReference>
<dbReference type="SMART" id="SM00530">
    <property type="entry name" value="HTH_XRE"/>
    <property type="match status" value="2"/>
</dbReference>
<dbReference type="Pfam" id="PF13560">
    <property type="entry name" value="HTH_31"/>
    <property type="match status" value="1"/>
</dbReference>
<dbReference type="Gene3D" id="1.10.260.40">
    <property type="entry name" value="lambda repressor-like DNA-binding domains"/>
    <property type="match status" value="2"/>
</dbReference>
<dbReference type="EMBL" id="DVIQ01000080">
    <property type="protein sequence ID" value="HIS32437.1"/>
    <property type="molecule type" value="Genomic_DNA"/>
</dbReference>
<dbReference type="GO" id="GO:0003700">
    <property type="term" value="F:DNA-binding transcription factor activity"/>
    <property type="evidence" value="ECO:0007669"/>
    <property type="project" value="TreeGrafter"/>
</dbReference>